<dbReference type="Gene3D" id="1.25.40.20">
    <property type="entry name" value="Ankyrin repeat-containing domain"/>
    <property type="match status" value="1"/>
</dbReference>
<dbReference type="Proteomes" id="UP001168098">
    <property type="component" value="Unassembled WGS sequence"/>
</dbReference>
<dbReference type="SUPFAM" id="SSF48403">
    <property type="entry name" value="Ankyrin repeat"/>
    <property type="match status" value="1"/>
</dbReference>
<accession>A0AA39DJZ0</accession>
<evidence type="ECO:0000256" key="2">
    <source>
        <dbReference type="SAM" id="Phobius"/>
    </source>
</evidence>
<feature type="transmembrane region" description="Helical" evidence="2">
    <location>
        <begin position="650"/>
        <end position="676"/>
    </location>
</feature>
<dbReference type="AlphaFoldDB" id="A0AA39DJZ0"/>
<feature type="transmembrane region" description="Helical" evidence="2">
    <location>
        <begin position="688"/>
        <end position="712"/>
    </location>
</feature>
<feature type="transmembrane region" description="Helical" evidence="2">
    <location>
        <begin position="567"/>
        <end position="587"/>
    </location>
</feature>
<comment type="caution">
    <text evidence="5">The sequence shown here is derived from an EMBL/GenBank/DDBJ whole genome shotgun (WGS) entry which is preliminary data.</text>
</comment>
<feature type="domain" description="PGG" evidence="4">
    <location>
        <begin position="561"/>
        <end position="673"/>
    </location>
</feature>
<sequence length="728" mass="82392">MAAGSVAPNTIVPEALREGNYENWRTCIKRYLVAQDLWDVVKNISTKPSKNEDPETYLSWKKKNAKSLHAIQISCSPNMLSHIREFSIAKEAWDFLAKMHNPSLSRGVSSHNISKHSSENTSYYEYESLIKALEHGNWYLIETHIRACPDILREKISRTGQTALHIATQSGNVKIVEKLVEKMDKEDLELKEELAQFTPLALACLDGFIEIAQCMIHKNPRLVCIVNENGHLPVLLAATRGKKEMTRFLYSVTPSEELAPEKGPNGATLVSTCIVKQMLDVALDILEKHPRLAISSGKDNFTPIYVLAQMPKLFPSGGSLWFWQRWIYYCTNVRLRRAHDQIPTYIGENSSQQSRQSDNIIVNVLNQLHGMVSHLLDFLGIKNMHAKKLRNRQAIKLLKCISCTIKNLKVEQLDESLVYQAIIQAVKHGIVEFITEIIDSNPDLLASEDFSKRNIFLTAILHRQEKIFGLLHRLDNLRRIQMISHVDMFENNMLHLAGMLAPPRQLDGISGAALQMQRELQWFKEVESVVPQTFKDVMNKDGKKPCDLFTEQHASLMKDGEKWMKEIANSSTFVAALIVTIMFAAAFTIPGGTNEKTGMPNFLQNPLFMLFITSDAISLFSATTSVLMFLGIMTSQYAESKFLTRLPTKLIIGLSTLFFSIAAMMISFSAALAIWLNDPSTKYVILPLILLASIPVSLFALLLFPLLVEIFISTYGPGIFDRRIERWY</sequence>
<dbReference type="Pfam" id="PF12796">
    <property type="entry name" value="Ank_2"/>
    <property type="match status" value="1"/>
</dbReference>
<dbReference type="InterPro" id="IPR036770">
    <property type="entry name" value="Ankyrin_rpt-contain_sf"/>
</dbReference>
<dbReference type="PANTHER" id="PTHR24177">
    <property type="entry name" value="CASKIN"/>
    <property type="match status" value="1"/>
</dbReference>
<evidence type="ECO:0000259" key="4">
    <source>
        <dbReference type="Pfam" id="PF13962"/>
    </source>
</evidence>
<dbReference type="EMBL" id="JARBHA010000013">
    <property type="protein sequence ID" value="KAJ9684862.1"/>
    <property type="molecule type" value="Genomic_DNA"/>
</dbReference>
<evidence type="ECO:0000313" key="6">
    <source>
        <dbReference type="Proteomes" id="UP001168098"/>
    </source>
</evidence>
<keyword evidence="2" id="KW-0472">Membrane</keyword>
<keyword evidence="2" id="KW-1133">Transmembrane helix</keyword>
<name>A0AA39DJZ0_VITRO</name>
<dbReference type="Pfam" id="PF13962">
    <property type="entry name" value="PGG"/>
    <property type="match status" value="1"/>
</dbReference>
<evidence type="ECO:0000259" key="3">
    <source>
        <dbReference type="Pfam" id="PF13961"/>
    </source>
</evidence>
<evidence type="ECO:0000313" key="5">
    <source>
        <dbReference type="EMBL" id="KAJ9684862.1"/>
    </source>
</evidence>
<evidence type="ECO:0000256" key="1">
    <source>
        <dbReference type="PROSITE-ProRule" id="PRU00023"/>
    </source>
</evidence>
<dbReference type="InterPro" id="IPR002110">
    <property type="entry name" value="Ankyrin_rpt"/>
</dbReference>
<proteinExistence type="predicted"/>
<dbReference type="FunFam" id="1.25.40.20:FF:000601">
    <property type="entry name" value="Uncharacterized protein"/>
    <property type="match status" value="1"/>
</dbReference>
<evidence type="ECO:0008006" key="7">
    <source>
        <dbReference type="Google" id="ProtNLM"/>
    </source>
</evidence>
<gene>
    <name evidence="5" type="ORF">PVL29_017042</name>
</gene>
<keyword evidence="1" id="KW-0040">ANK repeat</keyword>
<feature type="transmembrane region" description="Helical" evidence="2">
    <location>
        <begin position="607"/>
        <end position="630"/>
    </location>
</feature>
<dbReference type="Pfam" id="PF13961">
    <property type="entry name" value="DUF4219"/>
    <property type="match status" value="1"/>
</dbReference>
<keyword evidence="6" id="KW-1185">Reference proteome</keyword>
<keyword evidence="2" id="KW-0812">Transmembrane</keyword>
<protein>
    <recommendedName>
        <fullName evidence="7">PGG domain-containing protein</fullName>
    </recommendedName>
</protein>
<dbReference type="PROSITE" id="PS50088">
    <property type="entry name" value="ANK_REPEAT"/>
    <property type="match status" value="1"/>
</dbReference>
<feature type="repeat" description="ANK" evidence="1">
    <location>
        <begin position="159"/>
        <end position="182"/>
    </location>
</feature>
<dbReference type="SMART" id="SM00248">
    <property type="entry name" value="ANK"/>
    <property type="match status" value="3"/>
</dbReference>
<dbReference type="PROSITE" id="PS50297">
    <property type="entry name" value="ANK_REP_REGION"/>
    <property type="match status" value="1"/>
</dbReference>
<reference evidence="5 6" key="1">
    <citation type="journal article" date="2023" name="BMC Biotechnol.">
        <title>Vitis rotundifolia cv Carlos genome sequencing.</title>
        <authorList>
            <person name="Huff M."/>
            <person name="Hulse-Kemp A."/>
            <person name="Scheffler B."/>
            <person name="Youngblood R."/>
            <person name="Simpson S."/>
            <person name="Babiker E."/>
            <person name="Staton M."/>
        </authorList>
    </citation>
    <scope>NUCLEOTIDE SEQUENCE [LARGE SCALE GENOMIC DNA]</scope>
    <source>
        <tissue evidence="5">Leaf</tissue>
    </source>
</reference>
<dbReference type="PANTHER" id="PTHR24177:SF329">
    <property type="entry name" value="ANKYRIN REPEAT PROTEIN"/>
    <property type="match status" value="1"/>
</dbReference>
<organism evidence="5 6">
    <name type="scientific">Vitis rotundifolia</name>
    <name type="common">Muscadine grape</name>
    <dbReference type="NCBI Taxonomy" id="103349"/>
    <lineage>
        <taxon>Eukaryota</taxon>
        <taxon>Viridiplantae</taxon>
        <taxon>Streptophyta</taxon>
        <taxon>Embryophyta</taxon>
        <taxon>Tracheophyta</taxon>
        <taxon>Spermatophyta</taxon>
        <taxon>Magnoliopsida</taxon>
        <taxon>eudicotyledons</taxon>
        <taxon>Gunneridae</taxon>
        <taxon>Pentapetalae</taxon>
        <taxon>rosids</taxon>
        <taxon>Vitales</taxon>
        <taxon>Vitaceae</taxon>
        <taxon>Viteae</taxon>
        <taxon>Vitis</taxon>
    </lineage>
</organism>
<dbReference type="InterPro" id="IPR026961">
    <property type="entry name" value="PGG_dom"/>
</dbReference>
<dbReference type="InterPro" id="IPR025314">
    <property type="entry name" value="DUF4219"/>
</dbReference>
<feature type="domain" description="DUF4219" evidence="3">
    <location>
        <begin position="19"/>
        <end position="42"/>
    </location>
</feature>
<dbReference type="GO" id="GO:0016020">
    <property type="term" value="C:membrane"/>
    <property type="evidence" value="ECO:0007669"/>
    <property type="project" value="TreeGrafter"/>
</dbReference>